<dbReference type="PROSITE" id="PS50110">
    <property type="entry name" value="RESPONSE_REGULATORY"/>
    <property type="match status" value="1"/>
</dbReference>
<organism evidence="10 11">
    <name type="scientific">Candidatus Sulfurimonas baltica</name>
    <dbReference type="NCBI Taxonomy" id="2740404"/>
    <lineage>
        <taxon>Bacteria</taxon>
        <taxon>Pseudomonadati</taxon>
        <taxon>Campylobacterota</taxon>
        <taxon>Epsilonproteobacteria</taxon>
        <taxon>Campylobacterales</taxon>
        <taxon>Sulfurimonadaceae</taxon>
        <taxon>Sulfurimonas</taxon>
    </lineage>
</organism>
<evidence type="ECO:0000256" key="6">
    <source>
        <dbReference type="PROSITE-ProRule" id="PRU00169"/>
    </source>
</evidence>
<evidence type="ECO:0000313" key="11">
    <source>
        <dbReference type="Proteomes" id="UP000593994"/>
    </source>
</evidence>
<evidence type="ECO:0000256" key="3">
    <source>
        <dbReference type="ARBA" id="ARBA00023015"/>
    </source>
</evidence>
<dbReference type="RefSeq" id="WP_194368120.1">
    <property type="nucleotide sequence ID" value="NZ_CP054492.1"/>
</dbReference>
<dbReference type="PROSITE" id="PS51755">
    <property type="entry name" value="OMPR_PHOB"/>
    <property type="match status" value="1"/>
</dbReference>
<dbReference type="KEGG" id="sbal:HUE88_07575"/>
<keyword evidence="3" id="KW-0805">Transcription regulation</keyword>
<feature type="domain" description="Response regulatory" evidence="8">
    <location>
        <begin position="13"/>
        <end position="127"/>
    </location>
</feature>
<dbReference type="GO" id="GO:0000156">
    <property type="term" value="F:phosphorelay response regulator activity"/>
    <property type="evidence" value="ECO:0007669"/>
    <property type="project" value="TreeGrafter"/>
</dbReference>
<evidence type="ECO:0000256" key="7">
    <source>
        <dbReference type="PROSITE-ProRule" id="PRU01091"/>
    </source>
</evidence>
<evidence type="ECO:0000256" key="4">
    <source>
        <dbReference type="ARBA" id="ARBA00023125"/>
    </source>
</evidence>
<reference evidence="10 11" key="1">
    <citation type="submission" date="2020-05" db="EMBL/GenBank/DDBJ databases">
        <title>Sulfurimonas marisnigri, sp. nov., and Sulfurimonas baltica, sp. nov., manganese oxide reducing chemolithoautotrophs of the class Epsilonproteobacteria isolated from the pelagic redoxclines of the Black and Baltic Seas and emended description of the genus Sulfurimonas.</title>
        <authorList>
            <person name="Henkel J.V."/>
            <person name="Laudan C."/>
            <person name="Werner J."/>
            <person name="Neu T."/>
            <person name="Plewe S."/>
            <person name="Sproer C."/>
            <person name="Bunk B."/>
            <person name="Schulz-Vogt H.N."/>
        </authorList>
    </citation>
    <scope>NUCLEOTIDE SEQUENCE [LARGE SCALE GENOMIC DNA]</scope>
    <source>
        <strain evidence="10 11">GD2</strain>
    </source>
</reference>
<dbReference type="InterPro" id="IPR001789">
    <property type="entry name" value="Sig_transdc_resp-reg_receiver"/>
</dbReference>
<proteinExistence type="predicted"/>
<dbReference type="SMART" id="SM00448">
    <property type="entry name" value="REC"/>
    <property type="match status" value="1"/>
</dbReference>
<dbReference type="GO" id="GO:0005829">
    <property type="term" value="C:cytosol"/>
    <property type="evidence" value="ECO:0007669"/>
    <property type="project" value="TreeGrafter"/>
</dbReference>
<dbReference type="Proteomes" id="UP000593994">
    <property type="component" value="Chromosome"/>
</dbReference>
<feature type="domain" description="OmpR/PhoB-type" evidence="9">
    <location>
        <begin position="135"/>
        <end position="229"/>
    </location>
</feature>
<evidence type="ECO:0000259" key="9">
    <source>
        <dbReference type="PROSITE" id="PS51755"/>
    </source>
</evidence>
<dbReference type="InterPro" id="IPR001867">
    <property type="entry name" value="OmpR/PhoB-type_DNA-bd"/>
</dbReference>
<protein>
    <submittedName>
        <fullName evidence="10">Response regulator transcription factor</fullName>
    </submittedName>
</protein>
<dbReference type="InterPro" id="IPR011006">
    <property type="entry name" value="CheY-like_superfamily"/>
</dbReference>
<sequence length="229" mass="26444">MTEEKLSRLKLYTLLLVEDDEELLNKLNIILSIFFKEVITMPDGKDALDVYKTQKIDMIISDYSMPHMSGYELFKEIRKENKKIPLVIMSNYSDSEKLLNSIPLSLAHYLVKPVDYTTLTSTLVSMVERLEESEVLTYKISDELSYDTSKKELHDSEKVVPLSKSEIITLELLLQNKDKIVSNNEIELNLDPTENKSEQAIKSLIYRLRKKVGKDKILNISGFGFMLKL</sequence>
<dbReference type="InterPro" id="IPR036388">
    <property type="entry name" value="WH-like_DNA-bd_sf"/>
</dbReference>
<keyword evidence="5" id="KW-0804">Transcription</keyword>
<dbReference type="SUPFAM" id="SSF46894">
    <property type="entry name" value="C-terminal effector domain of the bipartite response regulators"/>
    <property type="match status" value="1"/>
</dbReference>
<dbReference type="Pfam" id="PF00486">
    <property type="entry name" value="Trans_reg_C"/>
    <property type="match status" value="1"/>
</dbReference>
<feature type="DNA-binding region" description="OmpR/PhoB-type" evidence="7">
    <location>
        <begin position="135"/>
        <end position="229"/>
    </location>
</feature>
<dbReference type="CDD" id="cd00156">
    <property type="entry name" value="REC"/>
    <property type="match status" value="1"/>
</dbReference>
<dbReference type="AlphaFoldDB" id="A0A7S7LUL5"/>
<evidence type="ECO:0000256" key="5">
    <source>
        <dbReference type="ARBA" id="ARBA00023163"/>
    </source>
</evidence>
<dbReference type="SUPFAM" id="SSF52172">
    <property type="entry name" value="CheY-like"/>
    <property type="match status" value="1"/>
</dbReference>
<evidence type="ECO:0000259" key="8">
    <source>
        <dbReference type="PROSITE" id="PS50110"/>
    </source>
</evidence>
<dbReference type="CDD" id="cd00383">
    <property type="entry name" value="trans_reg_C"/>
    <property type="match status" value="1"/>
</dbReference>
<keyword evidence="1 6" id="KW-0597">Phosphoprotein</keyword>
<keyword evidence="2" id="KW-0902">Two-component regulatory system</keyword>
<evidence type="ECO:0000256" key="2">
    <source>
        <dbReference type="ARBA" id="ARBA00023012"/>
    </source>
</evidence>
<dbReference type="SMART" id="SM00862">
    <property type="entry name" value="Trans_reg_C"/>
    <property type="match status" value="1"/>
</dbReference>
<dbReference type="GO" id="GO:0032993">
    <property type="term" value="C:protein-DNA complex"/>
    <property type="evidence" value="ECO:0007669"/>
    <property type="project" value="TreeGrafter"/>
</dbReference>
<keyword evidence="4 7" id="KW-0238">DNA-binding</keyword>
<dbReference type="EMBL" id="CP054492">
    <property type="protein sequence ID" value="QOY51004.1"/>
    <property type="molecule type" value="Genomic_DNA"/>
</dbReference>
<dbReference type="GO" id="GO:0000976">
    <property type="term" value="F:transcription cis-regulatory region binding"/>
    <property type="evidence" value="ECO:0007669"/>
    <property type="project" value="TreeGrafter"/>
</dbReference>
<evidence type="ECO:0000313" key="10">
    <source>
        <dbReference type="EMBL" id="QOY51004.1"/>
    </source>
</evidence>
<dbReference type="Gene3D" id="3.40.50.2300">
    <property type="match status" value="1"/>
</dbReference>
<dbReference type="GO" id="GO:0006355">
    <property type="term" value="P:regulation of DNA-templated transcription"/>
    <property type="evidence" value="ECO:0007669"/>
    <property type="project" value="InterPro"/>
</dbReference>
<dbReference type="PANTHER" id="PTHR48111">
    <property type="entry name" value="REGULATOR OF RPOS"/>
    <property type="match status" value="1"/>
</dbReference>
<gene>
    <name evidence="10" type="ORF">HUE88_07575</name>
</gene>
<dbReference type="Gene3D" id="1.10.10.10">
    <property type="entry name" value="Winged helix-like DNA-binding domain superfamily/Winged helix DNA-binding domain"/>
    <property type="match status" value="1"/>
</dbReference>
<accession>A0A7S7LUL5</accession>
<dbReference type="Pfam" id="PF00072">
    <property type="entry name" value="Response_reg"/>
    <property type="match status" value="1"/>
</dbReference>
<keyword evidence="11" id="KW-1185">Reference proteome</keyword>
<dbReference type="PANTHER" id="PTHR48111:SF1">
    <property type="entry name" value="TWO-COMPONENT RESPONSE REGULATOR ORR33"/>
    <property type="match status" value="1"/>
</dbReference>
<evidence type="ECO:0000256" key="1">
    <source>
        <dbReference type="ARBA" id="ARBA00022553"/>
    </source>
</evidence>
<dbReference type="InterPro" id="IPR016032">
    <property type="entry name" value="Sig_transdc_resp-reg_C-effctor"/>
</dbReference>
<dbReference type="InterPro" id="IPR039420">
    <property type="entry name" value="WalR-like"/>
</dbReference>
<name>A0A7S7LUL5_9BACT</name>
<feature type="modified residue" description="4-aspartylphosphate" evidence="6">
    <location>
        <position position="62"/>
    </location>
</feature>